<keyword evidence="2 7" id="KW-0812">Transmembrane</keyword>
<dbReference type="SUPFAM" id="SSF90123">
    <property type="entry name" value="ABC transporter transmembrane region"/>
    <property type="match status" value="1"/>
</dbReference>
<evidence type="ECO:0000256" key="1">
    <source>
        <dbReference type="ARBA" id="ARBA00004651"/>
    </source>
</evidence>
<dbReference type="PROSITE" id="PS00211">
    <property type="entry name" value="ABC_TRANSPORTER_1"/>
    <property type="match status" value="1"/>
</dbReference>
<dbReference type="InterPro" id="IPR003439">
    <property type="entry name" value="ABC_transporter-like_ATP-bd"/>
</dbReference>
<reference evidence="10 11" key="1">
    <citation type="submission" date="2022-06" db="EMBL/GenBank/DDBJ databases">
        <title>Isolation of gut microbiota from human fecal samples.</title>
        <authorList>
            <person name="Pamer E.G."/>
            <person name="Barat B."/>
            <person name="Waligurski E."/>
            <person name="Medina S."/>
            <person name="Paddock L."/>
            <person name="Mostad J."/>
        </authorList>
    </citation>
    <scope>NUCLEOTIDE SEQUENCE [LARGE SCALE GENOMIC DNA]</scope>
    <source>
        <strain evidence="10 11">DFI.1.1</strain>
    </source>
</reference>
<evidence type="ECO:0000259" key="8">
    <source>
        <dbReference type="PROSITE" id="PS50893"/>
    </source>
</evidence>
<accession>A0ABT1STK4</accession>
<dbReference type="InterPro" id="IPR039421">
    <property type="entry name" value="Type_1_exporter"/>
</dbReference>
<dbReference type="InterPro" id="IPR036640">
    <property type="entry name" value="ABC1_TM_sf"/>
</dbReference>
<protein>
    <submittedName>
        <fullName evidence="10">ABC transporter ATP-binding protein/permease</fullName>
    </submittedName>
</protein>
<evidence type="ECO:0000256" key="5">
    <source>
        <dbReference type="ARBA" id="ARBA00022989"/>
    </source>
</evidence>
<evidence type="ECO:0000256" key="3">
    <source>
        <dbReference type="ARBA" id="ARBA00022741"/>
    </source>
</evidence>
<dbReference type="Pfam" id="PF00664">
    <property type="entry name" value="ABC_membrane"/>
    <property type="match status" value="1"/>
</dbReference>
<keyword evidence="4 10" id="KW-0067">ATP-binding</keyword>
<evidence type="ECO:0000256" key="4">
    <source>
        <dbReference type="ARBA" id="ARBA00022840"/>
    </source>
</evidence>
<proteinExistence type="predicted"/>
<dbReference type="CDD" id="cd18547">
    <property type="entry name" value="ABC_6TM_Tm288_like"/>
    <property type="match status" value="1"/>
</dbReference>
<keyword evidence="6 7" id="KW-0472">Membrane</keyword>
<sequence length="595" mass="65595">MNLVKRFLCDSRDQWWRLAILTLALILAASFEIIAPRLLGNIVDAIVHGIEQQQEITAILDGTTNTVLLLIAFYTCHAVFTYASEYIIAGSSQHMVLALRSRVSHHLHHLPMAYFNQHNRGDMLSRLTSDLDAVGETLREGIPGMISAFIGIVGAVSMMIWISPKLAAIILSVIVVGVLGLTFTAKKARTIYLRKQEALGAVNGGIEELISGKQIVQAFGLEKITTDNLSELNTRLFTRERQSGFMGQLIMPLVNFINQIGYVLVAIQGGLFVLGGQITLGDIQAFFLYVSQVSDPISRISYILTRFQETHAALGRIYEILDYPLEDDSGTIEALPGETEVRQTASAPSVGNAIEFKHVTFGYSADKPLMEDVNFEIPKGHVVAIVGPTGAGKTTIINLLMRFYEISGGTITIHGRDIRQLSRETLHRQIGMVLQDTWIFTGTIAENIAYGKPDASREEIVRVAKLAMADHFIRTLPLGYDTMLKNGADDLSQGQRQLLTIARAFLINPSILVLDEATANVDTRTEVEVQKAMNQLLKGRTGIVIAHRLSTIRDADFLLVVNQGQIVEQGTHGELLARGGYYKELYENYAKGMAV</sequence>
<dbReference type="PANTHER" id="PTHR43394:SF1">
    <property type="entry name" value="ATP-BINDING CASSETTE SUB-FAMILY B MEMBER 10, MITOCHONDRIAL"/>
    <property type="match status" value="1"/>
</dbReference>
<dbReference type="Gene3D" id="1.20.1560.10">
    <property type="entry name" value="ABC transporter type 1, transmembrane domain"/>
    <property type="match status" value="1"/>
</dbReference>
<dbReference type="Gene3D" id="3.40.50.300">
    <property type="entry name" value="P-loop containing nucleotide triphosphate hydrolases"/>
    <property type="match status" value="1"/>
</dbReference>
<comment type="caution">
    <text evidence="10">The sequence shown here is derived from an EMBL/GenBank/DDBJ whole genome shotgun (WGS) entry which is preliminary data.</text>
</comment>
<organism evidence="10 11">
    <name type="scientific">Megasphaera massiliensis</name>
    <dbReference type="NCBI Taxonomy" id="1232428"/>
    <lineage>
        <taxon>Bacteria</taxon>
        <taxon>Bacillati</taxon>
        <taxon>Bacillota</taxon>
        <taxon>Negativicutes</taxon>
        <taxon>Veillonellales</taxon>
        <taxon>Veillonellaceae</taxon>
        <taxon>Megasphaera</taxon>
    </lineage>
</organism>
<evidence type="ECO:0000256" key="2">
    <source>
        <dbReference type="ARBA" id="ARBA00022692"/>
    </source>
</evidence>
<comment type="subcellular location">
    <subcellularLocation>
        <location evidence="1">Cell membrane</location>
        <topology evidence="1">Multi-pass membrane protein</topology>
    </subcellularLocation>
</comment>
<evidence type="ECO:0000256" key="6">
    <source>
        <dbReference type="ARBA" id="ARBA00023136"/>
    </source>
</evidence>
<keyword evidence="11" id="KW-1185">Reference proteome</keyword>
<keyword evidence="5 7" id="KW-1133">Transmembrane helix</keyword>
<dbReference type="InterPro" id="IPR027417">
    <property type="entry name" value="P-loop_NTPase"/>
</dbReference>
<evidence type="ECO:0000313" key="11">
    <source>
        <dbReference type="Proteomes" id="UP001206692"/>
    </source>
</evidence>
<dbReference type="Proteomes" id="UP001206692">
    <property type="component" value="Unassembled WGS sequence"/>
</dbReference>
<dbReference type="PROSITE" id="PS50929">
    <property type="entry name" value="ABC_TM1F"/>
    <property type="match status" value="1"/>
</dbReference>
<dbReference type="RefSeq" id="WP_154254568.1">
    <property type="nucleotide sequence ID" value="NZ_JAJCIO010000016.1"/>
</dbReference>
<feature type="transmembrane region" description="Helical" evidence="7">
    <location>
        <begin position="168"/>
        <end position="185"/>
    </location>
</feature>
<evidence type="ECO:0000256" key="7">
    <source>
        <dbReference type="SAM" id="Phobius"/>
    </source>
</evidence>
<dbReference type="InterPro" id="IPR017871">
    <property type="entry name" value="ABC_transporter-like_CS"/>
</dbReference>
<dbReference type="InterPro" id="IPR011527">
    <property type="entry name" value="ABC1_TM_dom"/>
</dbReference>
<dbReference type="GO" id="GO:0005524">
    <property type="term" value="F:ATP binding"/>
    <property type="evidence" value="ECO:0007669"/>
    <property type="project" value="UniProtKB-KW"/>
</dbReference>
<gene>
    <name evidence="10" type="ORF">NE675_07860</name>
</gene>
<keyword evidence="3" id="KW-0547">Nucleotide-binding</keyword>
<dbReference type="CDD" id="cd03254">
    <property type="entry name" value="ABCC_Glucan_exporter_like"/>
    <property type="match status" value="1"/>
</dbReference>
<feature type="domain" description="ABC transmembrane type-1" evidence="9">
    <location>
        <begin position="19"/>
        <end position="309"/>
    </location>
</feature>
<feature type="domain" description="ABC transporter" evidence="8">
    <location>
        <begin position="354"/>
        <end position="588"/>
    </location>
</feature>
<dbReference type="InterPro" id="IPR003593">
    <property type="entry name" value="AAA+_ATPase"/>
</dbReference>
<dbReference type="SMART" id="SM00382">
    <property type="entry name" value="AAA"/>
    <property type="match status" value="1"/>
</dbReference>
<dbReference type="SUPFAM" id="SSF52540">
    <property type="entry name" value="P-loop containing nucleoside triphosphate hydrolases"/>
    <property type="match status" value="1"/>
</dbReference>
<feature type="transmembrane region" description="Helical" evidence="7">
    <location>
        <begin position="142"/>
        <end position="162"/>
    </location>
</feature>
<dbReference type="Pfam" id="PF00005">
    <property type="entry name" value="ABC_tran"/>
    <property type="match status" value="1"/>
</dbReference>
<feature type="transmembrane region" description="Helical" evidence="7">
    <location>
        <begin position="15"/>
        <end position="35"/>
    </location>
</feature>
<evidence type="ECO:0000259" key="9">
    <source>
        <dbReference type="PROSITE" id="PS50929"/>
    </source>
</evidence>
<dbReference type="PANTHER" id="PTHR43394">
    <property type="entry name" value="ATP-DEPENDENT PERMEASE MDL1, MITOCHONDRIAL"/>
    <property type="match status" value="1"/>
</dbReference>
<evidence type="ECO:0000313" key="10">
    <source>
        <dbReference type="EMBL" id="MCQ5342933.1"/>
    </source>
</evidence>
<name>A0ABT1STK4_9FIRM</name>
<dbReference type="EMBL" id="JANGEW010000013">
    <property type="protein sequence ID" value="MCQ5342933.1"/>
    <property type="molecule type" value="Genomic_DNA"/>
</dbReference>
<dbReference type="PROSITE" id="PS50893">
    <property type="entry name" value="ABC_TRANSPORTER_2"/>
    <property type="match status" value="1"/>
</dbReference>